<dbReference type="EMBL" id="MN740521">
    <property type="protein sequence ID" value="QHU30948.1"/>
    <property type="molecule type" value="Genomic_DNA"/>
</dbReference>
<accession>A0A6C0LM14</accession>
<proteinExistence type="predicted"/>
<dbReference type="AlphaFoldDB" id="A0A6C0LM14"/>
<dbReference type="InterPro" id="IPR027417">
    <property type="entry name" value="P-loop_NTPase"/>
</dbReference>
<dbReference type="Gene3D" id="3.40.50.300">
    <property type="entry name" value="P-loop containing nucleotide triphosphate hydrolases"/>
    <property type="match status" value="1"/>
</dbReference>
<name>A0A6C0LM14_9ZZZZ</name>
<dbReference type="SUPFAM" id="SSF52540">
    <property type="entry name" value="P-loop containing nucleoside triphosphate hydrolases"/>
    <property type="match status" value="1"/>
</dbReference>
<reference evidence="1" key="1">
    <citation type="journal article" date="2020" name="Nature">
        <title>Giant virus diversity and host interactions through global metagenomics.</title>
        <authorList>
            <person name="Schulz F."/>
            <person name="Roux S."/>
            <person name="Paez-Espino D."/>
            <person name="Jungbluth S."/>
            <person name="Walsh D.A."/>
            <person name="Denef V.J."/>
            <person name="McMahon K.D."/>
            <person name="Konstantinidis K.T."/>
            <person name="Eloe-Fadrosh E.A."/>
            <person name="Kyrpides N.C."/>
            <person name="Woyke T."/>
        </authorList>
    </citation>
    <scope>NUCLEOTIDE SEQUENCE</scope>
    <source>
        <strain evidence="1">GVMAG-M-3300027892-73</strain>
    </source>
</reference>
<evidence type="ECO:0000313" key="1">
    <source>
        <dbReference type="EMBL" id="QHU30948.1"/>
    </source>
</evidence>
<organism evidence="1">
    <name type="scientific">viral metagenome</name>
    <dbReference type="NCBI Taxonomy" id="1070528"/>
    <lineage>
        <taxon>unclassified sequences</taxon>
        <taxon>metagenomes</taxon>
        <taxon>organismal metagenomes</taxon>
    </lineage>
</organism>
<protein>
    <recommendedName>
        <fullName evidence="2">Sulfotransferase domain-containing protein</fullName>
    </recommendedName>
</protein>
<evidence type="ECO:0008006" key="2">
    <source>
        <dbReference type="Google" id="ProtNLM"/>
    </source>
</evidence>
<sequence length="229" mass="27304">MNYNFSQPINYTKKNEAPVFDKTRFFYVCSFGGSGSTILFNYLSQYGNVEHIHDRFPPEKLTYVGKKNTSDDVYSEWFNKTEIPDEEVKNYTVIFIYRNPLDVILSRYVLPNGEPHLEHLKHVMCKNDGNIRLSEILHSGKDLYGIEEFFNHYTTVSKERNYKIVCVKYEMFWDNIAFFNSIIKIPDIKRNYPVRYERKKKLAHFNNQLNNIYSSLIKKMKNKLFIEIV</sequence>